<gene>
    <name evidence="2" type="ORF">GCK72_018911</name>
</gene>
<keyword evidence="1" id="KW-0732">Signal</keyword>
<reference evidence="2 3" key="1">
    <citation type="submission" date="2019-12" db="EMBL/GenBank/DDBJ databases">
        <title>Chromosome-level assembly of the Caenorhabditis remanei genome.</title>
        <authorList>
            <person name="Teterina A.A."/>
            <person name="Willis J.H."/>
            <person name="Phillips P.C."/>
        </authorList>
    </citation>
    <scope>NUCLEOTIDE SEQUENCE [LARGE SCALE GENOMIC DNA]</scope>
    <source>
        <strain evidence="2 3">PX506</strain>
        <tissue evidence="2">Whole organism</tissue>
    </source>
</reference>
<feature type="chain" id="PRO_5025647905" description="Receptor ligand binding region domain-containing protein" evidence="1">
    <location>
        <begin position="24"/>
        <end position="79"/>
    </location>
</feature>
<dbReference type="KEGG" id="crq:GCK72_018911"/>
<feature type="signal peptide" evidence="1">
    <location>
        <begin position="1"/>
        <end position="23"/>
    </location>
</feature>
<organism evidence="2 3">
    <name type="scientific">Caenorhabditis remanei</name>
    <name type="common">Caenorhabditis vulgaris</name>
    <dbReference type="NCBI Taxonomy" id="31234"/>
    <lineage>
        <taxon>Eukaryota</taxon>
        <taxon>Metazoa</taxon>
        <taxon>Ecdysozoa</taxon>
        <taxon>Nematoda</taxon>
        <taxon>Chromadorea</taxon>
        <taxon>Rhabditida</taxon>
        <taxon>Rhabditina</taxon>
        <taxon>Rhabditomorpha</taxon>
        <taxon>Rhabditoidea</taxon>
        <taxon>Rhabditidae</taxon>
        <taxon>Peloderinae</taxon>
        <taxon>Caenorhabditis</taxon>
    </lineage>
</organism>
<dbReference type="EMBL" id="WUAV01000005">
    <property type="protein sequence ID" value="KAF1752357.1"/>
    <property type="molecule type" value="Genomic_DNA"/>
</dbReference>
<sequence length="79" mass="9273">MNFRFVFSYVFLVFCLVKTSCDAYKIGAIFREREDAHLEAALRYSVEWLSQRGIYGDIDLVIEYINVLDHYDAIKKGIL</sequence>
<comment type="caution">
    <text evidence="2">The sequence shown here is derived from an EMBL/GenBank/DDBJ whole genome shotgun (WGS) entry which is preliminary data.</text>
</comment>
<dbReference type="GeneID" id="78776730"/>
<evidence type="ECO:0000313" key="2">
    <source>
        <dbReference type="EMBL" id="KAF1752357.1"/>
    </source>
</evidence>
<protein>
    <recommendedName>
        <fullName evidence="4">Receptor ligand binding region domain-containing protein</fullName>
    </recommendedName>
</protein>
<dbReference type="RefSeq" id="XP_053581711.1">
    <property type="nucleotide sequence ID" value="XM_053732798.1"/>
</dbReference>
<dbReference type="Proteomes" id="UP000483820">
    <property type="component" value="Chromosome V"/>
</dbReference>
<evidence type="ECO:0000313" key="3">
    <source>
        <dbReference type="Proteomes" id="UP000483820"/>
    </source>
</evidence>
<name>A0A6A5GB04_CAERE</name>
<evidence type="ECO:0000256" key="1">
    <source>
        <dbReference type="SAM" id="SignalP"/>
    </source>
</evidence>
<dbReference type="AlphaFoldDB" id="A0A6A5GB04"/>
<accession>A0A6A5GB04</accession>
<evidence type="ECO:0008006" key="4">
    <source>
        <dbReference type="Google" id="ProtNLM"/>
    </source>
</evidence>
<proteinExistence type="predicted"/>
<dbReference type="CTD" id="78776730"/>